<proteinExistence type="predicted"/>
<keyword evidence="2" id="KW-1015">Disulfide bond</keyword>
<dbReference type="Bgee" id="ENSGACG00000020455">
    <property type="expression patterns" value="Expressed in intestinal epithelial cell"/>
</dbReference>
<dbReference type="SUPFAM" id="SSF49265">
    <property type="entry name" value="Fibronectin type III"/>
    <property type="match status" value="2"/>
</dbReference>
<organism evidence="5 6">
    <name type="scientific">Gasterosteus aculeatus aculeatus</name>
    <name type="common">three-spined stickleback</name>
    <dbReference type="NCBI Taxonomy" id="481459"/>
    <lineage>
        <taxon>Eukaryota</taxon>
        <taxon>Metazoa</taxon>
        <taxon>Chordata</taxon>
        <taxon>Craniata</taxon>
        <taxon>Vertebrata</taxon>
        <taxon>Euteleostomi</taxon>
        <taxon>Actinopterygii</taxon>
        <taxon>Neopterygii</taxon>
        <taxon>Teleostei</taxon>
        <taxon>Neoteleostei</taxon>
        <taxon>Acanthomorphata</taxon>
        <taxon>Eupercaria</taxon>
        <taxon>Perciformes</taxon>
        <taxon>Cottioidei</taxon>
        <taxon>Gasterosteales</taxon>
        <taxon>Gasterosteidae</taxon>
        <taxon>Gasterosteus</taxon>
    </lineage>
</organism>
<dbReference type="Ensembl" id="ENSGACT00000027100.2">
    <property type="protein sequence ID" value="ENSGACP00000027048.2"/>
    <property type="gene ID" value="ENSGACG00000020455.2"/>
</dbReference>
<protein>
    <recommendedName>
        <fullName evidence="4">Interleukin-12 beta central domain-containing protein</fullName>
    </recommendedName>
</protein>
<dbReference type="InterPro" id="IPR003961">
    <property type="entry name" value="FN3_dom"/>
</dbReference>
<dbReference type="CDD" id="cd00063">
    <property type="entry name" value="FN3"/>
    <property type="match status" value="1"/>
</dbReference>
<evidence type="ECO:0000259" key="4">
    <source>
        <dbReference type="Pfam" id="PF10420"/>
    </source>
</evidence>
<feature type="domain" description="Interleukin-12 beta central" evidence="4">
    <location>
        <begin position="159"/>
        <end position="232"/>
    </location>
</feature>
<keyword evidence="3" id="KW-0325">Glycoprotein</keyword>
<evidence type="ECO:0000313" key="5">
    <source>
        <dbReference type="Ensembl" id="ENSGACP00000027048.2"/>
    </source>
</evidence>
<dbReference type="CTD" id="335994"/>
<evidence type="ECO:0000256" key="2">
    <source>
        <dbReference type="ARBA" id="ARBA00023157"/>
    </source>
</evidence>
<reference evidence="5" key="3">
    <citation type="submission" date="2025-09" db="UniProtKB">
        <authorList>
            <consortium name="Ensembl"/>
        </authorList>
    </citation>
    <scope>IDENTIFICATION</scope>
</reference>
<dbReference type="RefSeq" id="XP_040036750.1">
    <property type="nucleotide sequence ID" value="XM_040180816.1"/>
</dbReference>
<reference evidence="5 6" key="1">
    <citation type="journal article" date="2021" name="G3 (Bethesda)">
        <title>Improved contiguity of the threespine stickleback genome using long-read sequencing.</title>
        <authorList>
            <person name="Nath S."/>
            <person name="Shaw D.E."/>
            <person name="White M.A."/>
        </authorList>
    </citation>
    <scope>NUCLEOTIDE SEQUENCE [LARGE SCALE GENOMIC DNA]</scope>
    <source>
        <strain evidence="5 6">Lake Benthic</strain>
    </source>
</reference>
<evidence type="ECO:0000313" key="6">
    <source>
        <dbReference type="Proteomes" id="UP000007635"/>
    </source>
</evidence>
<keyword evidence="6" id="KW-1185">Reference proteome</keyword>
<dbReference type="Pfam" id="PF10420">
    <property type="entry name" value="IL12p40_C"/>
    <property type="match status" value="1"/>
</dbReference>
<reference evidence="5" key="2">
    <citation type="submission" date="2025-08" db="UniProtKB">
        <authorList>
            <consortium name="Ensembl"/>
        </authorList>
    </citation>
    <scope>IDENTIFICATION</scope>
</reference>
<evidence type="ECO:0000256" key="1">
    <source>
        <dbReference type="ARBA" id="ARBA00022729"/>
    </source>
</evidence>
<evidence type="ECO:0000256" key="3">
    <source>
        <dbReference type="ARBA" id="ARBA00023180"/>
    </source>
</evidence>
<dbReference type="PANTHER" id="PTHR48485">
    <property type="entry name" value="INTERLEUKIN-12 SUBUNIT BETA-RELATED"/>
    <property type="match status" value="1"/>
</dbReference>
<dbReference type="InterPro" id="IPR013783">
    <property type="entry name" value="Ig-like_fold"/>
</dbReference>
<accession>G3QAY2</accession>
<dbReference type="Gene3D" id="2.60.40.10">
    <property type="entry name" value="Immunoglobulins"/>
    <property type="match status" value="3"/>
</dbReference>
<sequence>MRSLCRHAEHRRASHLICCPHRIITSTCSKMHALFLMVLCAGLWPVGSSSIEYSIEALMDNVLALKVRHGVATKASVPLSCGEAYENQRVLWKKNGEWINPPLEGNQVQVEVKEMDGGNYTCHLGPDGDYLNHTVILVQLESGHKIGQDILTEQSDIGHIHCSAYNYSSFHCTWKRSKLRESASVLLVRAERQSSYSEISCELDADGSGIHCQDASCPHKEEQHRIRLIVYIYIGYYLEVYTRLFYLRDIVRPDALPNLRGNKKEFSWSHPDSWEKPCTYFALQFQVKVVKKGLSCDSTEHIMLEETPETKYELNIKTKKYTFCVRAQDKHTQGPFSPWSFCTANPKSQECVPT</sequence>
<keyword evidence="1" id="KW-0732">Signal</keyword>
<dbReference type="InterPro" id="IPR036116">
    <property type="entry name" value="FN3_sf"/>
</dbReference>
<dbReference type="PANTHER" id="PTHR48485:SF4">
    <property type="entry name" value="INTERLEUKIN-12 SUBUNIT BETA"/>
    <property type="match status" value="1"/>
</dbReference>
<dbReference type="InterPro" id="IPR050676">
    <property type="entry name" value="IL-12"/>
</dbReference>
<name>G3QAY2_GASAC</name>
<dbReference type="GeneTree" id="ENSGT00390000012630"/>
<dbReference type="OrthoDB" id="8670716at2759"/>
<dbReference type="Proteomes" id="UP000007635">
    <property type="component" value="Chromosome VII"/>
</dbReference>
<dbReference type="InterPro" id="IPR019482">
    <property type="entry name" value="IL-12_beta_cen-dom"/>
</dbReference>
<dbReference type="AlphaFoldDB" id="G3QAY2"/>
<dbReference type="GeneID" id="120821794"/>